<proteinExistence type="predicted"/>
<evidence type="ECO:0000313" key="2">
    <source>
        <dbReference type="EMBL" id="KAB0677770.1"/>
    </source>
</evidence>
<gene>
    <name evidence="2" type="ORF">F6X38_17475</name>
</gene>
<keyword evidence="1" id="KW-0676">Redox-active center</keyword>
<dbReference type="SUPFAM" id="SSF52833">
    <property type="entry name" value="Thioredoxin-like"/>
    <property type="match status" value="1"/>
</dbReference>
<dbReference type="NCBIfam" id="TIGR02174">
    <property type="entry name" value="CXXU_selWTH"/>
    <property type="match status" value="1"/>
</dbReference>
<protein>
    <submittedName>
        <fullName evidence="2">SelT/SelW/SelH family protein</fullName>
    </submittedName>
</protein>
<reference evidence="2 3" key="1">
    <citation type="submission" date="2019-09" db="EMBL/GenBank/DDBJ databases">
        <title>YIM 132180 draft genome.</title>
        <authorList>
            <person name="Zhang K."/>
        </authorList>
    </citation>
    <scope>NUCLEOTIDE SEQUENCE [LARGE SCALE GENOMIC DNA]</scope>
    <source>
        <strain evidence="2 3">YIM 132180</strain>
    </source>
</reference>
<name>A0A7V7PM56_9HYPH</name>
<dbReference type="Pfam" id="PF10262">
    <property type="entry name" value="Rdx"/>
    <property type="match status" value="1"/>
</dbReference>
<dbReference type="InterPro" id="IPR036249">
    <property type="entry name" value="Thioredoxin-like_sf"/>
</dbReference>
<comment type="caution">
    <text evidence="2">The sequence shown here is derived from an EMBL/GenBank/DDBJ whole genome shotgun (WGS) entry which is preliminary data.</text>
</comment>
<dbReference type="EMBL" id="VZDO01000015">
    <property type="protein sequence ID" value="KAB0677770.1"/>
    <property type="molecule type" value="Genomic_DNA"/>
</dbReference>
<dbReference type="InterPro" id="IPR011893">
    <property type="entry name" value="Selenoprotein_Rdx-typ"/>
</dbReference>
<accession>A0A7V7PM56</accession>
<dbReference type="PANTHER" id="PTHR36417:SF2">
    <property type="entry name" value="SELENOPROTEIN DOMAIN PROTEIN (AFU_ORTHOLOGUE AFUA_1G05220)"/>
    <property type="match status" value="1"/>
</dbReference>
<organism evidence="2 3">
    <name type="scientific">Plantimonas leprariae</name>
    <dbReference type="NCBI Taxonomy" id="2615207"/>
    <lineage>
        <taxon>Bacteria</taxon>
        <taxon>Pseudomonadati</taxon>
        <taxon>Pseudomonadota</taxon>
        <taxon>Alphaproteobacteria</taxon>
        <taxon>Hyphomicrobiales</taxon>
        <taxon>Aurantimonadaceae</taxon>
        <taxon>Plantimonas</taxon>
    </lineage>
</organism>
<dbReference type="PANTHER" id="PTHR36417">
    <property type="entry name" value="SELENOPROTEIN DOMAIN PROTEIN (AFU_ORTHOLOGUE AFUA_1G05220)"/>
    <property type="match status" value="1"/>
</dbReference>
<dbReference type="Proteomes" id="UP000432089">
    <property type="component" value="Unassembled WGS sequence"/>
</dbReference>
<evidence type="ECO:0000313" key="3">
    <source>
        <dbReference type="Proteomes" id="UP000432089"/>
    </source>
</evidence>
<keyword evidence="3" id="KW-1185">Reference proteome</keyword>
<sequence>MAGGVRVSITYCTQCQWLLRAGWMAQELLSTFGTDLGEVALLPGTGGVFEVRCGDELVWERKRDGGFPDAKVLKQRVRDVIDPGRDLGHSDRKS</sequence>
<dbReference type="Gene3D" id="3.40.30.10">
    <property type="entry name" value="Glutaredoxin"/>
    <property type="match status" value="1"/>
</dbReference>
<evidence type="ECO:0000256" key="1">
    <source>
        <dbReference type="ARBA" id="ARBA00023284"/>
    </source>
</evidence>
<dbReference type="AlphaFoldDB" id="A0A7V7PM56"/>